<dbReference type="SUPFAM" id="SSF55874">
    <property type="entry name" value="ATPase domain of HSP90 chaperone/DNA topoisomerase II/histidine kinase"/>
    <property type="match status" value="1"/>
</dbReference>
<feature type="domain" description="Histidine kinase/HSP90-like ATPase" evidence="5">
    <location>
        <begin position="335"/>
        <end position="423"/>
    </location>
</feature>
<comment type="caution">
    <text evidence="7">The sequence shown here is derived from an EMBL/GenBank/DDBJ whole genome shotgun (WGS) entry which is preliminary data.</text>
</comment>
<dbReference type="InterPro" id="IPR007168">
    <property type="entry name" value="Phageshock_PspC_N"/>
</dbReference>
<evidence type="ECO:0000256" key="3">
    <source>
        <dbReference type="ARBA" id="ARBA00023012"/>
    </source>
</evidence>
<sequence>MLDATTPQRPPLVRGPERWLAGVCTGVAVHLNIDVRMVRWAMAGLTLAGGAGVFLYAWLWIFVPRAGETDRARSISEAGQRSVSSAVVRNEELDRSAAEEPARLNRGIAGREFLLGAILLIGAGLIAASLFGFAVDWRVILPGAAILVGAVTAWMQLDADRREGLRKGVSAERWVGATRLIVGLVLVIGGSLALLTGVVPVESLLSGGVIALAIIAGIVLVLLPWGLREWRRFVAERSAGWRAADRAEIAAHLHDSVLQTLALIQRRADDPLMVARLARSQERELREWLYGRGDEAPGDLFATIKREAGRIEDDFGGDIDVVTVGNSPGELPTADALLQAAREAMLNAVKHGGGAVTVYCEASQDSVEVFVRDHGPGFDVAGIAEDRRGLRDSIVGRMERNGGTARVSSSPDGTEIALRLPITHEAPRTSEEQDMS</sequence>
<dbReference type="InterPro" id="IPR003594">
    <property type="entry name" value="HATPase_dom"/>
</dbReference>
<dbReference type="EMBL" id="JACHBL010000001">
    <property type="protein sequence ID" value="MBB5597034.1"/>
    <property type="molecule type" value="Genomic_DNA"/>
</dbReference>
<reference evidence="7 8" key="1">
    <citation type="submission" date="2020-08" db="EMBL/GenBank/DDBJ databases">
        <title>Sequencing the genomes of 1000 actinobacteria strains.</title>
        <authorList>
            <person name="Klenk H.-P."/>
        </authorList>
    </citation>
    <scope>NUCLEOTIDE SEQUENCE [LARGE SCALE GENOMIC DNA]</scope>
    <source>
        <strain evidence="7 8">DSM 23694</strain>
    </source>
</reference>
<organism evidence="7 8">
    <name type="scientific">Neomicrococcus lactis</name>
    <dbReference type="NCBI Taxonomy" id="732241"/>
    <lineage>
        <taxon>Bacteria</taxon>
        <taxon>Bacillati</taxon>
        <taxon>Actinomycetota</taxon>
        <taxon>Actinomycetes</taxon>
        <taxon>Micrococcales</taxon>
        <taxon>Micrococcaceae</taxon>
        <taxon>Neomicrococcus</taxon>
    </lineage>
</organism>
<feature type="transmembrane region" description="Helical" evidence="4">
    <location>
        <begin position="204"/>
        <end position="227"/>
    </location>
</feature>
<feature type="domain" description="Phage shock protein PspC N-terminal" evidence="6">
    <location>
        <begin position="12"/>
        <end position="65"/>
    </location>
</feature>
<protein>
    <submittedName>
        <fullName evidence="7">Signal transduction histidine kinase</fullName>
    </submittedName>
</protein>
<dbReference type="Gene3D" id="3.30.565.10">
    <property type="entry name" value="Histidine kinase-like ATPase, C-terminal domain"/>
    <property type="match status" value="1"/>
</dbReference>
<keyword evidence="2 7" id="KW-0418">Kinase</keyword>
<gene>
    <name evidence="7" type="ORF">BKA12_000114</name>
</gene>
<dbReference type="GO" id="GO:0000160">
    <property type="term" value="P:phosphorelay signal transduction system"/>
    <property type="evidence" value="ECO:0007669"/>
    <property type="project" value="UniProtKB-KW"/>
</dbReference>
<evidence type="ECO:0000313" key="7">
    <source>
        <dbReference type="EMBL" id="MBB5597034.1"/>
    </source>
</evidence>
<dbReference type="Pfam" id="PF02518">
    <property type="entry name" value="HATPase_c"/>
    <property type="match status" value="1"/>
</dbReference>
<evidence type="ECO:0000259" key="6">
    <source>
        <dbReference type="Pfam" id="PF04024"/>
    </source>
</evidence>
<evidence type="ECO:0000256" key="1">
    <source>
        <dbReference type="ARBA" id="ARBA00022679"/>
    </source>
</evidence>
<name>A0A7W9DA25_9MICC</name>
<dbReference type="InterPro" id="IPR050482">
    <property type="entry name" value="Sensor_HK_TwoCompSys"/>
</dbReference>
<keyword evidence="4" id="KW-0472">Membrane</keyword>
<keyword evidence="4" id="KW-1133">Transmembrane helix</keyword>
<evidence type="ECO:0000256" key="2">
    <source>
        <dbReference type="ARBA" id="ARBA00022777"/>
    </source>
</evidence>
<keyword evidence="3" id="KW-0902">Two-component regulatory system</keyword>
<feature type="transmembrane region" description="Helical" evidence="4">
    <location>
        <begin position="113"/>
        <end position="133"/>
    </location>
</feature>
<dbReference type="RefSeq" id="WP_183639862.1">
    <property type="nucleotide sequence ID" value="NZ_JACHBL010000001.1"/>
</dbReference>
<dbReference type="InterPro" id="IPR036890">
    <property type="entry name" value="HATPase_C_sf"/>
</dbReference>
<keyword evidence="4" id="KW-0812">Transmembrane</keyword>
<evidence type="ECO:0000256" key="4">
    <source>
        <dbReference type="SAM" id="Phobius"/>
    </source>
</evidence>
<proteinExistence type="predicted"/>
<feature type="transmembrane region" description="Helical" evidence="4">
    <location>
        <begin position="139"/>
        <end position="157"/>
    </location>
</feature>
<keyword evidence="8" id="KW-1185">Reference proteome</keyword>
<accession>A0A7W9DA25</accession>
<feature type="transmembrane region" description="Helical" evidence="4">
    <location>
        <begin position="40"/>
        <end position="63"/>
    </location>
</feature>
<keyword evidence="1" id="KW-0808">Transferase</keyword>
<dbReference type="Pfam" id="PF04024">
    <property type="entry name" value="PspC"/>
    <property type="match status" value="1"/>
</dbReference>
<dbReference type="AlphaFoldDB" id="A0A7W9DA25"/>
<evidence type="ECO:0000313" key="8">
    <source>
        <dbReference type="Proteomes" id="UP000523863"/>
    </source>
</evidence>
<feature type="transmembrane region" description="Helical" evidence="4">
    <location>
        <begin position="177"/>
        <end position="198"/>
    </location>
</feature>
<dbReference type="PANTHER" id="PTHR24421:SF61">
    <property type="entry name" value="OXYGEN SENSOR HISTIDINE KINASE NREB"/>
    <property type="match status" value="1"/>
</dbReference>
<dbReference type="PANTHER" id="PTHR24421">
    <property type="entry name" value="NITRATE/NITRITE SENSOR PROTEIN NARX-RELATED"/>
    <property type="match status" value="1"/>
</dbReference>
<evidence type="ECO:0000259" key="5">
    <source>
        <dbReference type="Pfam" id="PF02518"/>
    </source>
</evidence>
<dbReference type="Proteomes" id="UP000523863">
    <property type="component" value="Unassembled WGS sequence"/>
</dbReference>
<dbReference type="CDD" id="cd16917">
    <property type="entry name" value="HATPase_UhpB-NarQ-NarX-like"/>
    <property type="match status" value="1"/>
</dbReference>
<dbReference type="GO" id="GO:0016301">
    <property type="term" value="F:kinase activity"/>
    <property type="evidence" value="ECO:0007669"/>
    <property type="project" value="UniProtKB-KW"/>
</dbReference>